<accession>A0ABZ0EM64</accession>
<protein>
    <recommendedName>
        <fullName evidence="3">Integrase</fullName>
    </recommendedName>
</protein>
<organism evidence="1 2">
    <name type="scientific">Paraburkholderia kirstenboschensis</name>
    <dbReference type="NCBI Taxonomy" id="1245436"/>
    <lineage>
        <taxon>Bacteria</taxon>
        <taxon>Pseudomonadati</taxon>
        <taxon>Pseudomonadota</taxon>
        <taxon>Betaproteobacteria</taxon>
        <taxon>Burkholderiales</taxon>
        <taxon>Burkholderiaceae</taxon>
        <taxon>Paraburkholderia</taxon>
    </lineage>
</organism>
<dbReference type="Proteomes" id="UP001302652">
    <property type="component" value="Chromosome 1"/>
</dbReference>
<proteinExistence type="predicted"/>
<evidence type="ECO:0000313" key="1">
    <source>
        <dbReference type="EMBL" id="WOD18267.1"/>
    </source>
</evidence>
<name>A0ABZ0EM64_9BURK</name>
<evidence type="ECO:0008006" key="3">
    <source>
        <dbReference type="Google" id="ProtNLM"/>
    </source>
</evidence>
<gene>
    <name evidence="1" type="ORF">RW095_36525</name>
</gene>
<dbReference type="RefSeq" id="WP_317020587.1">
    <property type="nucleotide sequence ID" value="NZ_CP136513.1"/>
</dbReference>
<reference evidence="1 2" key="1">
    <citation type="submission" date="2023-10" db="EMBL/GenBank/DDBJ databases">
        <title>Surface-active antibiotics is a multifunctional adaptation for post-fire microbes.</title>
        <authorList>
            <person name="Liu M.D."/>
            <person name="Du Y."/>
            <person name="Koupaei S.K."/>
            <person name="Kim N.R."/>
            <person name="Zhang W."/>
            <person name="Traxler M.F."/>
        </authorList>
    </citation>
    <scope>NUCLEOTIDE SEQUENCE [LARGE SCALE GENOMIC DNA]</scope>
    <source>
        <strain evidence="1 2">F3</strain>
    </source>
</reference>
<keyword evidence="2" id="KW-1185">Reference proteome</keyword>
<dbReference type="EMBL" id="CP136513">
    <property type="protein sequence ID" value="WOD18267.1"/>
    <property type="molecule type" value="Genomic_DNA"/>
</dbReference>
<sequence length="738" mass="84690">MKKMKRAILADCDLPKFSELNNKLRSADISITDGCVIRVTRSEARTEENKYRDFDLNRKILPPNSLYSYPVPLSTRPDFVGALLFGLDAFLARTKSESHTRTHRIGTIVQDIVMFFEALWMRNVTSVDLINPNHFKSIFRCFKRGGWPEVLKILERAEKVGITEATWVTIIRHRKEIELISTNYISVSSYLTVAFEAKETTDAERAPESVCSVSKIRSWCASANLLFEAGQEFGIGAYPFPNPYALSKKWGREPSRTKNFDIGMAGRLFRLSMIWLYERGPLLLALVEELVAAVEKSSSRTTRHIPGEIVKSFTESSNRRALEALLPFRLECLDASRGGYSLRSVITGLMSSCFVLIAFMNARRKCEVSHRKLGLMMGSLKTINCEMGLYQVDFYIAKGSGRRLPFYVNETTAQAISILDKLQAMFLRVDKELTTRFGTIFERDKIPLFSYRRFSEAYGIGRDLIWFDLTSYARGQDASYFVKEAFGDERFTFGSTQVFRRMYGLVFYYRYENGNIVAACQQFGHVDLRTTRIYLTDPTSRPDTESIYSLMPTEAEDCRRAFMEEMKDLDKVLRTVGETKLAEEVFDILAGEKFSGGFANYVRRIHVKFSHTVSFSGARLGEEVFEAVKRRGHFPRPMPHGECMLGGNEHVHNARCFSRERGYAQQENASPELCRDCRFHLTKKAYRDNLQGCKERLAIEVRSNNYSGFELRRKQRELSNLEKAIAELSKRLGLEYDE</sequence>
<evidence type="ECO:0000313" key="2">
    <source>
        <dbReference type="Proteomes" id="UP001302652"/>
    </source>
</evidence>